<organism evidence="1 2">
    <name type="scientific">Trifolium medium</name>
    <dbReference type="NCBI Taxonomy" id="97028"/>
    <lineage>
        <taxon>Eukaryota</taxon>
        <taxon>Viridiplantae</taxon>
        <taxon>Streptophyta</taxon>
        <taxon>Embryophyta</taxon>
        <taxon>Tracheophyta</taxon>
        <taxon>Spermatophyta</taxon>
        <taxon>Magnoliopsida</taxon>
        <taxon>eudicotyledons</taxon>
        <taxon>Gunneridae</taxon>
        <taxon>Pentapetalae</taxon>
        <taxon>rosids</taxon>
        <taxon>fabids</taxon>
        <taxon>Fabales</taxon>
        <taxon>Fabaceae</taxon>
        <taxon>Papilionoideae</taxon>
        <taxon>50 kb inversion clade</taxon>
        <taxon>NPAAA clade</taxon>
        <taxon>Hologalegina</taxon>
        <taxon>IRL clade</taxon>
        <taxon>Trifolieae</taxon>
        <taxon>Trifolium</taxon>
    </lineage>
</organism>
<reference evidence="1 2" key="1">
    <citation type="journal article" date="2018" name="Front. Plant Sci.">
        <title>Red Clover (Trifolium pratense) and Zigzag Clover (T. medium) - A Picture of Genomic Similarities and Differences.</title>
        <authorList>
            <person name="Dluhosova J."/>
            <person name="Istvanek J."/>
            <person name="Nedelnik J."/>
            <person name="Repkova J."/>
        </authorList>
    </citation>
    <scope>NUCLEOTIDE SEQUENCE [LARGE SCALE GENOMIC DNA]</scope>
    <source>
        <strain evidence="2">cv. 10/8</strain>
        <tissue evidence="1">Leaf</tissue>
    </source>
</reference>
<evidence type="ECO:0000313" key="1">
    <source>
        <dbReference type="EMBL" id="MCI53878.1"/>
    </source>
</evidence>
<sequence length="95" mass="9766">AVYKKKNCLRGPNLGCASCSVDSDSIQSISAELYSSNQVSFCDTDGIELEVVLSQSTVVAGTPSGSLELCSQVGKVGPGCARVDGLVREPVPLSS</sequence>
<dbReference type="Proteomes" id="UP000265520">
    <property type="component" value="Unassembled WGS sequence"/>
</dbReference>
<feature type="non-terminal residue" evidence="1">
    <location>
        <position position="1"/>
    </location>
</feature>
<feature type="non-terminal residue" evidence="1">
    <location>
        <position position="95"/>
    </location>
</feature>
<keyword evidence="2" id="KW-1185">Reference proteome</keyword>
<dbReference type="AlphaFoldDB" id="A0A392SYG3"/>
<protein>
    <submittedName>
        <fullName evidence="1">Uncharacterized protein</fullName>
    </submittedName>
</protein>
<proteinExistence type="predicted"/>
<name>A0A392SYG3_9FABA</name>
<accession>A0A392SYG3</accession>
<comment type="caution">
    <text evidence="1">The sequence shown here is derived from an EMBL/GenBank/DDBJ whole genome shotgun (WGS) entry which is preliminary data.</text>
</comment>
<evidence type="ECO:0000313" key="2">
    <source>
        <dbReference type="Proteomes" id="UP000265520"/>
    </source>
</evidence>
<dbReference type="EMBL" id="LXQA010470430">
    <property type="protein sequence ID" value="MCI53878.1"/>
    <property type="molecule type" value="Genomic_DNA"/>
</dbReference>